<keyword evidence="4" id="KW-1185">Reference proteome</keyword>
<keyword evidence="2" id="KW-1133">Transmembrane helix</keyword>
<feature type="compositionally biased region" description="Polar residues" evidence="1">
    <location>
        <begin position="440"/>
        <end position="450"/>
    </location>
</feature>
<feature type="compositionally biased region" description="Basic and acidic residues" evidence="1">
    <location>
        <begin position="371"/>
        <end position="391"/>
    </location>
</feature>
<gene>
    <name evidence="3" type="ORF">KI688_005017</name>
</gene>
<evidence type="ECO:0000256" key="2">
    <source>
        <dbReference type="SAM" id="Phobius"/>
    </source>
</evidence>
<feature type="compositionally biased region" description="Polar residues" evidence="1">
    <location>
        <begin position="242"/>
        <end position="252"/>
    </location>
</feature>
<feature type="transmembrane region" description="Helical" evidence="2">
    <location>
        <begin position="668"/>
        <end position="690"/>
    </location>
</feature>
<feature type="compositionally biased region" description="Basic and acidic residues" evidence="1">
    <location>
        <begin position="186"/>
        <end position="205"/>
    </location>
</feature>
<feature type="compositionally biased region" description="Polar residues" evidence="1">
    <location>
        <begin position="86"/>
        <end position="100"/>
    </location>
</feature>
<feature type="compositionally biased region" description="Low complexity" evidence="1">
    <location>
        <begin position="106"/>
        <end position="162"/>
    </location>
</feature>
<feature type="compositionally biased region" description="Polar residues" evidence="1">
    <location>
        <begin position="392"/>
        <end position="407"/>
    </location>
</feature>
<sequence>MVPPPAAVGPLGVDTSDAEDLDKTPRPLNQTIGHRSSKDSLDKTPRAFNRTIGHQPSIETLDKTPRPHNQTIGHRSSKEYVDKTPRLNNKTISHRSSTETLKVRRANSSSAAAAHITISTATPSAADPNNHNNSHYYNQHRPSTSSATSPTSPTTRSASKAPAKIEESSEGISSKFGLSRKKKRLQREEEEREQQRLKEEANEAIRRKHGEYHPPGHSQGQVHTHRVPHQHDHQHIERSRSASRLSNRHQQGSVSSSRVVSPEPRSASRASTRSSASSFYTNSRNGSYVHHNGNGNGSGNGNGNGHRNGHGHSRPTSPLGEIVAMPADYFHTHPHMNVLEGLDAESMLSDHWDSNSDNDDENLSHYTNQGVRDDRDREEGRESEDRQRKASIDTSSSYRTNGSTSIVWQIPERPLSPSSVASSRHSQSRSHHHHPHHQSTMNSISQQIHPDSSKSHHVSLEMDEIGGDGKPNHQSWPLNNMSTTGVVTGLSPEFDGRGEDIIRPHSSMSRYTAGREGGGPKYKDPRVERYLHHARSTSPDNSNIHSSTSNHRPHSRHSRHHRHDSNNTNIYFQHHDGSDHNNTASSSTAATAAELLRAKAGSRATNYQPYNHRSSKNGNADAWSVHDTVVSTDEHNYLAPLPPFQQGPAYTRVPKRKFCKFFCGGCRWWVLLLIILIPAGLIAVATAFLLHWFRVCIAIDPNTVEPIIYTIDPATVQGISLDYQTRTKGVINIVDSPSLTETRVIMKLSRQFYNMKNRQDLTGFKVSTLDNGFSSFVMDDEANNHREFFISSVLCSDSILTIEMPRPKPLSSSSSSSSSANYTHEIGLDILLDQQDVLINLDQTLHRNATYKFRGVSNRNMVVQSLNINALSISYTSNSGSPASVVLQSVIVRDQLAVMSVSGDINATVGFDAVSSSASSSSGSGGGGGSTTPTTVNLNTLDGQIRLDISNGWNQSSTFQIDSPDIQLSKAGGIILPFGVSHNQTDVNVNGLKASEGQHSLTGSFQPQGGASASAPPRVTGTVTKSSSATPTVTMTAPAATMSPGGSALGAGGSSIPAQLMIQANKNVAINFP</sequence>
<feature type="compositionally biased region" description="Low complexity" evidence="1">
    <location>
        <begin position="253"/>
        <end position="278"/>
    </location>
</feature>
<feature type="compositionally biased region" description="Basic residues" evidence="1">
    <location>
        <begin position="551"/>
        <end position="563"/>
    </location>
</feature>
<organism evidence="3 4">
    <name type="scientific">Linnemannia hyalina</name>
    <dbReference type="NCBI Taxonomy" id="64524"/>
    <lineage>
        <taxon>Eukaryota</taxon>
        <taxon>Fungi</taxon>
        <taxon>Fungi incertae sedis</taxon>
        <taxon>Mucoromycota</taxon>
        <taxon>Mortierellomycotina</taxon>
        <taxon>Mortierellomycetes</taxon>
        <taxon>Mortierellales</taxon>
        <taxon>Mortierellaceae</taxon>
        <taxon>Linnemannia</taxon>
    </lineage>
</organism>
<feature type="compositionally biased region" description="Basic and acidic residues" evidence="1">
    <location>
        <begin position="76"/>
        <end position="85"/>
    </location>
</feature>
<keyword evidence="2" id="KW-0472">Membrane</keyword>
<feature type="compositionally biased region" description="Gly residues" evidence="1">
    <location>
        <begin position="294"/>
        <end position="306"/>
    </location>
</feature>
<accession>A0A9P8BPB8</accession>
<evidence type="ECO:0000256" key="1">
    <source>
        <dbReference type="SAM" id="MobiDB-lite"/>
    </source>
</evidence>
<evidence type="ECO:0000313" key="4">
    <source>
        <dbReference type="Proteomes" id="UP000707451"/>
    </source>
</evidence>
<keyword evidence="2" id="KW-0812">Transmembrane</keyword>
<feature type="region of interest" description="Disordered" evidence="1">
    <location>
        <begin position="998"/>
        <end position="1046"/>
    </location>
</feature>
<feature type="compositionally biased region" description="Polar residues" evidence="1">
    <location>
        <begin position="998"/>
        <end position="1011"/>
    </location>
</feature>
<feature type="compositionally biased region" description="Basic and acidic residues" evidence="1">
    <location>
        <begin position="229"/>
        <end position="240"/>
    </location>
</feature>
<comment type="caution">
    <text evidence="3">The sequence shown here is derived from an EMBL/GenBank/DDBJ whole genome shotgun (WGS) entry which is preliminary data.</text>
</comment>
<feature type="compositionally biased region" description="Basic and acidic residues" evidence="1">
    <location>
        <begin position="36"/>
        <end position="45"/>
    </location>
</feature>
<dbReference type="OrthoDB" id="2424925at2759"/>
<feature type="compositionally biased region" description="Low complexity" evidence="1">
    <location>
        <begin position="416"/>
        <end position="425"/>
    </location>
</feature>
<feature type="region of interest" description="Disordered" evidence="1">
    <location>
        <begin position="1"/>
        <end position="320"/>
    </location>
</feature>
<dbReference type="EMBL" id="JAHRHY010000018">
    <property type="protein sequence ID" value="KAG9062711.1"/>
    <property type="molecule type" value="Genomic_DNA"/>
</dbReference>
<feature type="region of interest" description="Disordered" evidence="1">
    <location>
        <begin position="916"/>
        <end position="936"/>
    </location>
</feature>
<feature type="compositionally biased region" description="Basic and acidic residues" evidence="1">
    <location>
        <begin position="521"/>
        <end position="531"/>
    </location>
</feature>
<evidence type="ECO:0000313" key="3">
    <source>
        <dbReference type="EMBL" id="KAG9062711.1"/>
    </source>
</evidence>
<feature type="compositionally biased region" description="Basic and acidic residues" evidence="1">
    <location>
        <begin position="494"/>
        <end position="503"/>
    </location>
</feature>
<protein>
    <submittedName>
        <fullName evidence="3">Uncharacterized protein</fullName>
    </submittedName>
</protein>
<proteinExistence type="predicted"/>
<feature type="compositionally biased region" description="Basic residues" evidence="1">
    <location>
        <begin position="426"/>
        <end position="437"/>
    </location>
</feature>
<name>A0A9P8BPB8_9FUNG</name>
<dbReference type="Proteomes" id="UP000707451">
    <property type="component" value="Unassembled WGS sequence"/>
</dbReference>
<feature type="region of interest" description="Disordered" evidence="1">
    <location>
        <begin position="350"/>
        <end position="588"/>
    </location>
</feature>
<dbReference type="AlphaFoldDB" id="A0A9P8BPB8"/>
<feature type="compositionally biased region" description="Low complexity" evidence="1">
    <location>
        <begin position="1026"/>
        <end position="1046"/>
    </location>
</feature>
<feature type="compositionally biased region" description="Polar residues" evidence="1">
    <location>
        <begin position="472"/>
        <end position="486"/>
    </location>
</feature>
<feature type="compositionally biased region" description="Basic and acidic residues" evidence="1">
    <location>
        <begin position="451"/>
        <end position="460"/>
    </location>
</feature>
<reference evidence="3" key="1">
    <citation type="submission" date="2021-06" db="EMBL/GenBank/DDBJ databases">
        <title>Genome Sequence of Mortierella hyaline Strain SCG-10, a Cold-Adapted, Nitrate-Reducing Fungus Isolated from Soil in Minnesota, USA.</title>
        <authorList>
            <person name="Aldossari N."/>
        </authorList>
    </citation>
    <scope>NUCLEOTIDE SEQUENCE</scope>
    <source>
        <strain evidence="3">SCG-10</strain>
    </source>
</reference>